<dbReference type="InterPro" id="IPR027417">
    <property type="entry name" value="P-loop_NTPase"/>
</dbReference>
<keyword evidence="1" id="KW-0813">Transport</keyword>
<keyword evidence="2" id="KW-0547">Nucleotide-binding</keyword>
<dbReference type="PROSITE" id="PS50893">
    <property type="entry name" value="ABC_TRANSPORTER_2"/>
    <property type="match status" value="1"/>
</dbReference>
<keyword evidence="3 5" id="KW-0067">ATP-binding</keyword>
<evidence type="ECO:0000256" key="3">
    <source>
        <dbReference type="ARBA" id="ARBA00022840"/>
    </source>
</evidence>
<evidence type="ECO:0000313" key="6">
    <source>
        <dbReference type="Proteomes" id="UP000182762"/>
    </source>
</evidence>
<dbReference type="Gene3D" id="3.40.50.300">
    <property type="entry name" value="P-loop containing nucleotide triphosphate hydrolases"/>
    <property type="match status" value="1"/>
</dbReference>
<dbReference type="InterPro" id="IPR003593">
    <property type="entry name" value="AAA+_ATPase"/>
</dbReference>
<dbReference type="CDD" id="cd03260">
    <property type="entry name" value="ABC_PstB_phosphate_transporter"/>
    <property type="match status" value="1"/>
</dbReference>
<dbReference type="RefSeq" id="WP_061804228.1">
    <property type="nucleotide sequence ID" value="NZ_FOXX01000004.1"/>
</dbReference>
<feature type="domain" description="ABC transporter" evidence="4">
    <location>
        <begin position="7"/>
        <end position="239"/>
    </location>
</feature>
<evidence type="ECO:0000256" key="2">
    <source>
        <dbReference type="ARBA" id="ARBA00022741"/>
    </source>
</evidence>
<proteinExistence type="predicted"/>
<dbReference type="PROSITE" id="PS00211">
    <property type="entry name" value="ABC_TRANSPORTER_1"/>
    <property type="match status" value="1"/>
</dbReference>
<keyword evidence="6" id="KW-1185">Reference proteome</keyword>
<accession>A0A1I5ZHP1</accession>
<reference evidence="5 6" key="1">
    <citation type="submission" date="2016-10" db="EMBL/GenBank/DDBJ databases">
        <authorList>
            <person name="Varghese N."/>
            <person name="Submissions S."/>
        </authorList>
    </citation>
    <scope>NUCLEOTIDE SEQUENCE [LARGE SCALE GENOMIC DNA]</scope>
    <source>
        <strain evidence="5 6">DSM 13796</strain>
    </source>
</reference>
<evidence type="ECO:0000256" key="1">
    <source>
        <dbReference type="ARBA" id="ARBA00022448"/>
    </source>
</evidence>
<dbReference type="GO" id="GO:0005524">
    <property type="term" value="F:ATP binding"/>
    <property type="evidence" value="ECO:0007669"/>
    <property type="project" value="UniProtKB-KW"/>
</dbReference>
<gene>
    <name evidence="5" type="ORF">SAMN02745910_02085</name>
</gene>
<dbReference type="Pfam" id="PF00005">
    <property type="entry name" value="ABC_tran"/>
    <property type="match status" value="1"/>
</dbReference>
<evidence type="ECO:0000259" key="4">
    <source>
        <dbReference type="PROSITE" id="PS50893"/>
    </source>
</evidence>
<dbReference type="InterPro" id="IPR005670">
    <property type="entry name" value="PstB-like"/>
</dbReference>
<dbReference type="SUPFAM" id="SSF52540">
    <property type="entry name" value="P-loop containing nucleoside triphosphate hydrolases"/>
    <property type="match status" value="1"/>
</dbReference>
<dbReference type="PANTHER" id="PTHR43423">
    <property type="entry name" value="ABC TRANSPORTER I FAMILY MEMBER 17"/>
    <property type="match status" value="1"/>
</dbReference>
<dbReference type="GeneID" id="93710753"/>
<dbReference type="InterPro" id="IPR003439">
    <property type="entry name" value="ABC_transporter-like_ATP-bd"/>
</dbReference>
<dbReference type="PANTHER" id="PTHR43423:SF1">
    <property type="entry name" value="ABC TRANSPORTER I FAMILY MEMBER 17"/>
    <property type="match status" value="1"/>
</dbReference>
<sequence length="247" mass="27581">MIQSPIIEFKSVSKHFIQNGEMKPVLQGISGTIQRNSIVVFVGPSGSGKSTLLSLCNLLISPNEGEVVVEGKEVREWNISKLRQHVGIAFQNAPVLGGTVEDNLLLTYKLHKKQTYSIEQLIAFTGLPKTLLQQDARSLSGGQKQKLSLARTLANNSSILLLDEITAALDPLSTHEVEDLVLRLNKEENKTIVWVTHDLEQAKRVGDLVWLIEDGRLVERASVQDFFTSPTHERTKQFLMGEEEWTL</sequence>
<dbReference type="Proteomes" id="UP000182762">
    <property type="component" value="Unassembled WGS sequence"/>
</dbReference>
<protein>
    <submittedName>
        <fullName evidence="5">ABC transport system ATP-binding protein</fullName>
    </submittedName>
</protein>
<dbReference type="InterPro" id="IPR017871">
    <property type="entry name" value="ABC_transporter-like_CS"/>
</dbReference>
<comment type="caution">
    <text evidence="5">The sequence shown here is derived from an EMBL/GenBank/DDBJ whole genome shotgun (WGS) entry which is preliminary data.</text>
</comment>
<name>A0A1I5ZHP1_9BACI</name>
<dbReference type="EMBL" id="FOXX01000004">
    <property type="protein sequence ID" value="SFQ55930.1"/>
    <property type="molecule type" value="Genomic_DNA"/>
</dbReference>
<organism evidence="5 6">
    <name type="scientific">Priestia endophytica DSM 13796</name>
    <dbReference type="NCBI Taxonomy" id="1121089"/>
    <lineage>
        <taxon>Bacteria</taxon>
        <taxon>Bacillati</taxon>
        <taxon>Bacillota</taxon>
        <taxon>Bacilli</taxon>
        <taxon>Bacillales</taxon>
        <taxon>Bacillaceae</taxon>
        <taxon>Priestia</taxon>
    </lineage>
</organism>
<dbReference type="SMART" id="SM00382">
    <property type="entry name" value="AAA"/>
    <property type="match status" value="1"/>
</dbReference>
<evidence type="ECO:0000313" key="5">
    <source>
        <dbReference type="EMBL" id="SFQ55930.1"/>
    </source>
</evidence>